<feature type="transmembrane region" description="Helical" evidence="1">
    <location>
        <begin position="197"/>
        <end position="222"/>
    </location>
</feature>
<feature type="transmembrane region" description="Helical" evidence="1">
    <location>
        <begin position="388"/>
        <end position="409"/>
    </location>
</feature>
<dbReference type="Proteomes" id="UP001252270">
    <property type="component" value="Unassembled WGS sequence"/>
</dbReference>
<organism evidence="3 4">
    <name type="scientific">Halomonas mongoliensis</name>
    <dbReference type="NCBI Taxonomy" id="321265"/>
    <lineage>
        <taxon>Bacteria</taxon>
        <taxon>Pseudomonadati</taxon>
        <taxon>Pseudomonadota</taxon>
        <taxon>Gammaproteobacteria</taxon>
        <taxon>Oceanospirillales</taxon>
        <taxon>Halomonadaceae</taxon>
        <taxon>Halomonas</taxon>
    </lineage>
</organism>
<feature type="transmembrane region" description="Helical" evidence="1">
    <location>
        <begin position="228"/>
        <end position="247"/>
    </location>
</feature>
<feature type="transmembrane region" description="Helical" evidence="1">
    <location>
        <begin position="363"/>
        <end position="382"/>
    </location>
</feature>
<name>A0ABU1GNF6_9GAMM</name>
<dbReference type="InterPro" id="IPR036249">
    <property type="entry name" value="Thioredoxin-like_sf"/>
</dbReference>
<dbReference type="PROSITE" id="PS51354">
    <property type="entry name" value="GLUTAREDOXIN_2"/>
    <property type="match status" value="1"/>
</dbReference>
<evidence type="ECO:0000256" key="2">
    <source>
        <dbReference type="SAM" id="SignalP"/>
    </source>
</evidence>
<keyword evidence="1" id="KW-0472">Membrane</keyword>
<comment type="caution">
    <text evidence="3">The sequence shown here is derived from an EMBL/GenBank/DDBJ whole genome shotgun (WGS) entry which is preliminary data.</text>
</comment>
<evidence type="ECO:0008006" key="5">
    <source>
        <dbReference type="Google" id="ProtNLM"/>
    </source>
</evidence>
<feature type="transmembrane region" description="Helical" evidence="1">
    <location>
        <begin position="323"/>
        <end position="351"/>
    </location>
</feature>
<evidence type="ECO:0000256" key="1">
    <source>
        <dbReference type="SAM" id="Phobius"/>
    </source>
</evidence>
<sequence>MITPVLSLTTLSRLLLGTLLALLLALAPQAQAATPPVEARGEAEVLWYFWRDHCPFCQEAAAWLDRLETERPDLEVRRIEVVQDSDGRARFLAMMAELGRTPNAVPTFILGDQVWVGFSPAIVEGLEARLSSEPAAADASRWRLDLGPLGRIDLAGESMLFATLLIAFVDGFNPCSIWVLSVLLAMILGSGSRARTAAVGGTFLLVTASLYGLFIAGLFAALSVARHLAGIQLVVALFALVFGAVNVKDYFAFRQGFSFSIPERFKPHIYRGSREVRRERPLPVTLLVTVVLAGGVALVELPCTAGFPVVWTSLLAEAGVEGIAFAGLLAVYLLVYLAIEIAILAVAIATLSIGRMQETHGRTLKLIGGMVMLALGGVMLVAPELMESLTGSLAVIGLALAGALGIMAVSRLGGA</sequence>
<keyword evidence="1" id="KW-0812">Transmembrane</keyword>
<dbReference type="SUPFAM" id="SSF52833">
    <property type="entry name" value="Thioredoxin-like"/>
    <property type="match status" value="1"/>
</dbReference>
<feature type="signal peptide" evidence="2">
    <location>
        <begin position="1"/>
        <end position="32"/>
    </location>
</feature>
<dbReference type="Gene3D" id="3.40.30.10">
    <property type="entry name" value="Glutaredoxin"/>
    <property type="match status" value="1"/>
</dbReference>
<evidence type="ECO:0000313" key="4">
    <source>
        <dbReference type="Proteomes" id="UP001252270"/>
    </source>
</evidence>
<keyword evidence="2" id="KW-0732">Signal</keyword>
<keyword evidence="1" id="KW-1133">Transmembrane helix</keyword>
<reference evidence="3 4" key="1">
    <citation type="submission" date="2023-04" db="EMBL/GenBank/DDBJ databases">
        <title>A long-awaited taxogenomic arrangement of the family Halomonadaceae.</title>
        <authorList>
            <person name="De La Haba R."/>
            <person name="Chuvochina M."/>
            <person name="Wittouck S."/>
            <person name="Arahal D.R."/>
            <person name="Sanchez-Porro C."/>
            <person name="Hugenholtz P."/>
            <person name="Ventosa A."/>
        </authorList>
    </citation>
    <scope>NUCLEOTIDE SEQUENCE [LARGE SCALE GENOMIC DNA]</scope>
    <source>
        <strain evidence="3 4">DSM 17332</strain>
    </source>
</reference>
<dbReference type="RefSeq" id="WP_309637136.1">
    <property type="nucleotide sequence ID" value="NZ_JARWAL010000010.1"/>
</dbReference>
<proteinExistence type="predicted"/>
<feature type="chain" id="PRO_5046785138" description="Thioredoxin domain-containing protein" evidence="2">
    <location>
        <begin position="33"/>
        <end position="415"/>
    </location>
</feature>
<accession>A0ABU1GNF6</accession>
<feature type="transmembrane region" description="Helical" evidence="1">
    <location>
        <begin position="159"/>
        <end position="185"/>
    </location>
</feature>
<evidence type="ECO:0000313" key="3">
    <source>
        <dbReference type="EMBL" id="MDR5893565.1"/>
    </source>
</evidence>
<dbReference type="EMBL" id="JARWAL010000010">
    <property type="protein sequence ID" value="MDR5893565.1"/>
    <property type="molecule type" value="Genomic_DNA"/>
</dbReference>
<feature type="transmembrane region" description="Helical" evidence="1">
    <location>
        <begin position="284"/>
        <end position="311"/>
    </location>
</feature>
<keyword evidence="4" id="KW-1185">Reference proteome</keyword>
<gene>
    <name evidence="3" type="ORF">QC820_12155</name>
</gene>
<protein>
    <recommendedName>
        <fullName evidence="5">Thioredoxin domain-containing protein</fullName>
    </recommendedName>
</protein>